<gene>
    <name evidence="4" type="ORF">DCAF_LOCUS15523</name>
</gene>
<dbReference type="InterPro" id="IPR035897">
    <property type="entry name" value="Toll_tir_struct_dom_sf"/>
</dbReference>
<dbReference type="PROSITE" id="PS50104">
    <property type="entry name" value="TIR"/>
    <property type="match status" value="2"/>
</dbReference>
<feature type="signal peptide" evidence="2">
    <location>
        <begin position="1"/>
        <end position="16"/>
    </location>
</feature>
<evidence type="ECO:0000259" key="3">
    <source>
        <dbReference type="PROSITE" id="PS50104"/>
    </source>
</evidence>
<dbReference type="PANTHER" id="PTHR32009:SF154">
    <property type="entry name" value="TIR DOMAIN-CONTAINING PROTEIN"/>
    <property type="match status" value="1"/>
</dbReference>
<feature type="domain" description="TIR" evidence="3">
    <location>
        <begin position="171"/>
        <end position="293"/>
    </location>
</feature>
<evidence type="ECO:0000313" key="4">
    <source>
        <dbReference type="EMBL" id="CAK7340441.1"/>
    </source>
</evidence>
<accession>A0AAV1RUS6</accession>
<keyword evidence="2" id="KW-0732">Signal</keyword>
<dbReference type="Proteomes" id="UP001314170">
    <property type="component" value="Unassembled WGS sequence"/>
</dbReference>
<feature type="domain" description="TIR" evidence="3">
    <location>
        <begin position="17"/>
        <end position="174"/>
    </location>
</feature>
<evidence type="ECO:0000313" key="5">
    <source>
        <dbReference type="Proteomes" id="UP001314170"/>
    </source>
</evidence>
<keyword evidence="5" id="KW-1185">Reference proteome</keyword>
<dbReference type="SMART" id="SM00255">
    <property type="entry name" value="TIR"/>
    <property type="match status" value="2"/>
</dbReference>
<dbReference type="PANTHER" id="PTHR32009">
    <property type="entry name" value="TMV RESISTANCE PROTEIN N-LIKE"/>
    <property type="match status" value="1"/>
</dbReference>
<dbReference type="InterPro" id="IPR000157">
    <property type="entry name" value="TIR_dom"/>
</dbReference>
<dbReference type="SUPFAM" id="SSF52200">
    <property type="entry name" value="Toll/Interleukin receptor TIR domain"/>
    <property type="match status" value="2"/>
</dbReference>
<dbReference type="Pfam" id="PF01582">
    <property type="entry name" value="TIR"/>
    <property type="match status" value="2"/>
</dbReference>
<name>A0AAV1RUS6_9ROSI</name>
<dbReference type="GO" id="GO:0007165">
    <property type="term" value="P:signal transduction"/>
    <property type="evidence" value="ECO:0007669"/>
    <property type="project" value="InterPro"/>
</dbReference>
<proteinExistence type="predicted"/>
<protein>
    <recommendedName>
        <fullName evidence="3">TIR domain-containing protein</fullName>
    </recommendedName>
</protein>
<sequence length="466" mass="53410">MGLLSIISMLMLLIFGKPNDVFLSFSNQDTGKTFSDHLYKALTKSGIRTFRDQDGIYGGGKSGIEIKKAIEESRISVVVFSKDYASSTRCLDQLVLIMNARRTTGLVMFPVFYNVDPSEEMYSEAFAKHEMNFQNEMGRVQSWRAALNEAVDLAGMVLEDSFRGKDTRKNFTDHLYTALTGAGIHTFRDDDGIRRGENIELEIKKAIQEAKLSIIVFSKDYASSRWCLDELVMIMERKRTAGHIVFPVFYDVDRFEVGRQTGGYGEAFAEHEIRLKDEMQRVEGWRQALREVAYMEGMANRGIRDEIRKLKDHVDRVCAPFLDYYWQFYDSLLKLHFKFDDLDSATELVLDMHKFQESVPGKKSRMDQEKPLIFPIGSNNLKTGLKIQVMPELLQKDSILRVKRKQAGFAMKLSDEMVATACLSEAVNDASSLYAHRDQVKVRITLPIFFESNHIKTKKIQSLKPN</sequence>
<evidence type="ECO:0000256" key="1">
    <source>
        <dbReference type="ARBA" id="ARBA00023027"/>
    </source>
</evidence>
<organism evidence="4 5">
    <name type="scientific">Dovyalis caffra</name>
    <dbReference type="NCBI Taxonomy" id="77055"/>
    <lineage>
        <taxon>Eukaryota</taxon>
        <taxon>Viridiplantae</taxon>
        <taxon>Streptophyta</taxon>
        <taxon>Embryophyta</taxon>
        <taxon>Tracheophyta</taxon>
        <taxon>Spermatophyta</taxon>
        <taxon>Magnoliopsida</taxon>
        <taxon>eudicotyledons</taxon>
        <taxon>Gunneridae</taxon>
        <taxon>Pentapetalae</taxon>
        <taxon>rosids</taxon>
        <taxon>fabids</taxon>
        <taxon>Malpighiales</taxon>
        <taxon>Salicaceae</taxon>
        <taxon>Flacourtieae</taxon>
        <taxon>Dovyalis</taxon>
    </lineage>
</organism>
<dbReference type="Gene3D" id="3.40.50.10140">
    <property type="entry name" value="Toll/interleukin-1 receptor homology (TIR) domain"/>
    <property type="match status" value="2"/>
</dbReference>
<evidence type="ECO:0000256" key="2">
    <source>
        <dbReference type="SAM" id="SignalP"/>
    </source>
</evidence>
<comment type="caution">
    <text evidence="4">The sequence shown here is derived from an EMBL/GenBank/DDBJ whole genome shotgun (WGS) entry which is preliminary data.</text>
</comment>
<dbReference type="EMBL" id="CAWUPB010001160">
    <property type="protein sequence ID" value="CAK7340441.1"/>
    <property type="molecule type" value="Genomic_DNA"/>
</dbReference>
<feature type="chain" id="PRO_5043886503" description="TIR domain-containing protein" evidence="2">
    <location>
        <begin position="17"/>
        <end position="466"/>
    </location>
</feature>
<dbReference type="AlphaFoldDB" id="A0AAV1RUS6"/>
<keyword evidence="1" id="KW-0520">NAD</keyword>
<reference evidence="4 5" key="1">
    <citation type="submission" date="2024-01" db="EMBL/GenBank/DDBJ databases">
        <authorList>
            <person name="Waweru B."/>
        </authorList>
    </citation>
    <scope>NUCLEOTIDE SEQUENCE [LARGE SCALE GENOMIC DNA]</scope>
</reference>
<dbReference type="FunFam" id="3.40.50.10140:FF:000007">
    <property type="entry name" value="Disease resistance protein (TIR-NBS-LRR class)"/>
    <property type="match status" value="1"/>
</dbReference>